<accession>A0A0D5NMQ8</accession>
<proteinExistence type="predicted"/>
<dbReference type="Pfam" id="PF06042">
    <property type="entry name" value="NTP_transf_6"/>
    <property type="match status" value="1"/>
</dbReference>
<dbReference type="PANTHER" id="PTHR39166:SF1">
    <property type="entry name" value="BLL1166 PROTEIN"/>
    <property type="match status" value="1"/>
</dbReference>
<dbReference type="EMBL" id="CP011058">
    <property type="protein sequence ID" value="AJY76188.1"/>
    <property type="molecule type" value="Genomic_DNA"/>
</dbReference>
<reference evidence="1 2" key="1">
    <citation type="journal article" date="2015" name="J. Biotechnol.">
        <title>Complete genome sequence of Paenibacillus beijingensis 7188(T) (=DSM 24997(T)), a novel rhizobacterium from jujube garden soil.</title>
        <authorList>
            <person name="Kwak Y."/>
            <person name="Shin J.H."/>
        </authorList>
    </citation>
    <scope>NUCLEOTIDE SEQUENCE [LARGE SCALE GENOMIC DNA]</scope>
    <source>
        <strain evidence="1 2">DSM 24997</strain>
    </source>
</reference>
<evidence type="ECO:0000313" key="2">
    <source>
        <dbReference type="Proteomes" id="UP000032633"/>
    </source>
</evidence>
<dbReference type="Proteomes" id="UP000032633">
    <property type="component" value="Chromosome"/>
</dbReference>
<evidence type="ECO:0008006" key="3">
    <source>
        <dbReference type="Google" id="ProtNLM"/>
    </source>
</evidence>
<dbReference type="InterPro" id="IPR009267">
    <property type="entry name" value="NTP_transf_6"/>
</dbReference>
<organism evidence="1 2">
    <name type="scientific">Paenibacillus beijingensis</name>
    <dbReference type="NCBI Taxonomy" id="1126833"/>
    <lineage>
        <taxon>Bacteria</taxon>
        <taxon>Bacillati</taxon>
        <taxon>Bacillota</taxon>
        <taxon>Bacilli</taxon>
        <taxon>Bacillales</taxon>
        <taxon>Paenibacillaceae</taxon>
        <taxon>Paenibacillus</taxon>
    </lineage>
</organism>
<sequence>MDTEMLLEKLIKIMQTNEHLMRDLQLVRQLDLPNWCIAAGYVRNFVWDYLHGYPNRTPLNDVDVLYYDQDDLSEETEKKFEVLLKNQLQDYNWSIKNQARMHVRNHENPYMSVTDAMKRWPETATAVGIHIDKKNNLEITAPHGLNDLFDMVIRRSSYYKDKDYFYTRVQSKKWLETWPKLRLIEDK</sequence>
<protein>
    <recommendedName>
        <fullName evidence="3">Nitrate reductase</fullName>
    </recommendedName>
</protein>
<gene>
    <name evidence="1" type="ORF">VN24_18495</name>
</gene>
<dbReference type="AlphaFoldDB" id="A0A0D5NMQ8"/>
<dbReference type="KEGG" id="pbj:VN24_18495"/>
<reference evidence="2" key="2">
    <citation type="submission" date="2015-03" db="EMBL/GenBank/DDBJ databases">
        <title>Genome sequence of Paenibacillus beijingensis strain DSM 24997T.</title>
        <authorList>
            <person name="Kwak Y."/>
            <person name="Shin J.-H."/>
        </authorList>
    </citation>
    <scope>NUCLEOTIDE SEQUENCE [LARGE SCALE GENOMIC DNA]</scope>
    <source>
        <strain evidence="2">DSM 24997</strain>
    </source>
</reference>
<keyword evidence="2" id="KW-1185">Reference proteome</keyword>
<dbReference type="PANTHER" id="PTHR39166">
    <property type="entry name" value="BLL1166 PROTEIN"/>
    <property type="match status" value="1"/>
</dbReference>
<dbReference type="STRING" id="1126833.VN24_18495"/>
<evidence type="ECO:0000313" key="1">
    <source>
        <dbReference type="EMBL" id="AJY76188.1"/>
    </source>
</evidence>
<dbReference type="HOGENOM" id="CLU_092842_1_0_9"/>
<name>A0A0D5NMQ8_9BACL</name>
<dbReference type="PATRIC" id="fig|1126833.4.peg.4071"/>